<sequence length="89" mass="10553">MCKKTNRIFLLFWCNQKNLVSFLILGLTRAIVQSVQIIRHMQNSIYSVISLKEIVIYKNTPNMPRTYEYLEEVNVGIFCGLRWFFVETS</sequence>
<evidence type="ECO:0000313" key="1">
    <source>
        <dbReference type="EMBL" id="RCX07757.1"/>
    </source>
</evidence>
<proteinExistence type="predicted"/>
<dbReference type="AlphaFoldDB" id="A0A369AHX9"/>
<accession>A0A369AHX9</accession>
<comment type="caution">
    <text evidence="1">The sequence shown here is derived from an EMBL/GenBank/DDBJ whole genome shotgun (WGS) entry which is preliminary data.</text>
</comment>
<reference evidence="1 2" key="1">
    <citation type="submission" date="2018-07" db="EMBL/GenBank/DDBJ databases">
        <title>Genomic Encyclopedia of Type Strains, Phase III (KMG-III): the genomes of soil and plant-associated and newly described type strains.</title>
        <authorList>
            <person name="Whitman W."/>
        </authorList>
    </citation>
    <scope>NUCLEOTIDE SEQUENCE [LARGE SCALE GENOMIC DNA]</scope>
    <source>
        <strain evidence="1 2">CECT 7731</strain>
    </source>
</reference>
<dbReference type="EMBL" id="QPJQ01000004">
    <property type="protein sequence ID" value="RCX07757.1"/>
    <property type="molecule type" value="Genomic_DNA"/>
</dbReference>
<protein>
    <submittedName>
        <fullName evidence="1">Uncharacterized protein</fullName>
    </submittedName>
</protein>
<evidence type="ECO:0000313" key="2">
    <source>
        <dbReference type="Proteomes" id="UP000253506"/>
    </source>
</evidence>
<name>A0A369AHX9_9GAMM</name>
<dbReference type="Proteomes" id="UP000253506">
    <property type="component" value="Unassembled WGS sequence"/>
</dbReference>
<organism evidence="1 2">
    <name type="scientific">Marinomonas foliarum</name>
    <dbReference type="NCBI Taxonomy" id="491950"/>
    <lineage>
        <taxon>Bacteria</taxon>
        <taxon>Pseudomonadati</taxon>
        <taxon>Pseudomonadota</taxon>
        <taxon>Gammaproteobacteria</taxon>
        <taxon>Oceanospirillales</taxon>
        <taxon>Oceanospirillaceae</taxon>
        <taxon>Marinomonas</taxon>
    </lineage>
</organism>
<gene>
    <name evidence="1" type="ORF">DFP77_104120</name>
</gene>